<accession>Q5AU35</accession>
<dbReference type="OMA" id="YNRTMLE"/>
<dbReference type="HOGENOM" id="CLU_1749617_0_0_1"/>
<proteinExistence type="predicted"/>
<dbReference type="KEGG" id="ani:ANIA_08195"/>
<dbReference type="VEuPathDB" id="FungiDB:AN8195"/>
<evidence type="ECO:0000256" key="1">
    <source>
        <dbReference type="SAM" id="MobiDB-lite"/>
    </source>
</evidence>
<name>Q5AU35_EMENI</name>
<reference evidence="3" key="2">
    <citation type="journal article" date="2009" name="Fungal Genet. Biol.">
        <title>The 2008 update of the Aspergillus nidulans genome annotation: a community effort.</title>
        <authorList>
            <person name="Wortman J.R."/>
            <person name="Gilsenan J.M."/>
            <person name="Joardar V."/>
            <person name="Deegan J."/>
            <person name="Clutterbuck J."/>
            <person name="Andersen M.R."/>
            <person name="Archer D."/>
            <person name="Bencina M."/>
            <person name="Braus G."/>
            <person name="Coutinho P."/>
            <person name="von Dohren H."/>
            <person name="Doonan J."/>
            <person name="Driessen A.J."/>
            <person name="Durek P."/>
            <person name="Espeso E."/>
            <person name="Fekete E."/>
            <person name="Flipphi M."/>
            <person name="Estrada C.G."/>
            <person name="Geysens S."/>
            <person name="Goldman G."/>
            <person name="de Groot P.W."/>
            <person name="Hansen K."/>
            <person name="Harris S.D."/>
            <person name="Heinekamp T."/>
            <person name="Helmstaedt K."/>
            <person name="Henrissat B."/>
            <person name="Hofmann G."/>
            <person name="Homan T."/>
            <person name="Horio T."/>
            <person name="Horiuchi H."/>
            <person name="James S."/>
            <person name="Jones M."/>
            <person name="Karaffa L."/>
            <person name="Karanyi Z."/>
            <person name="Kato M."/>
            <person name="Keller N."/>
            <person name="Kelly D.E."/>
            <person name="Kiel J.A."/>
            <person name="Kim J.M."/>
            <person name="van der Klei I.J."/>
            <person name="Klis F.M."/>
            <person name="Kovalchuk A."/>
            <person name="Krasevec N."/>
            <person name="Kubicek C.P."/>
            <person name="Liu B."/>
            <person name="Maccabe A."/>
            <person name="Meyer V."/>
            <person name="Mirabito P."/>
            <person name="Miskei M."/>
            <person name="Mos M."/>
            <person name="Mullins J."/>
            <person name="Nelson D.R."/>
            <person name="Nielsen J."/>
            <person name="Oakley B.R."/>
            <person name="Osmani S.A."/>
            <person name="Pakula T."/>
            <person name="Paszewski A."/>
            <person name="Paulsen I."/>
            <person name="Pilsyk S."/>
            <person name="Pocsi I."/>
            <person name="Punt P.J."/>
            <person name="Ram A.F."/>
            <person name="Ren Q."/>
            <person name="Robellet X."/>
            <person name="Robson G."/>
            <person name="Seiboth B."/>
            <person name="van Solingen P."/>
            <person name="Specht T."/>
            <person name="Sun J."/>
            <person name="Taheri-Talesh N."/>
            <person name="Takeshita N."/>
            <person name="Ussery D."/>
            <person name="vanKuyk P.A."/>
            <person name="Visser H."/>
            <person name="van de Vondervoort P.J."/>
            <person name="de Vries R.P."/>
            <person name="Walton J."/>
            <person name="Xiang X."/>
            <person name="Xiong Y."/>
            <person name="Zeng A.P."/>
            <person name="Brandt B.W."/>
            <person name="Cornell M.J."/>
            <person name="van den Hondel C.A."/>
            <person name="Visser J."/>
            <person name="Oliver S.G."/>
            <person name="Turner G."/>
        </authorList>
    </citation>
    <scope>GENOME REANNOTATION</scope>
    <source>
        <strain evidence="3">FGSC A4 / ATCC 38163 / CBS 112.46 / NRRL 194 / M139</strain>
    </source>
</reference>
<dbReference type="AlphaFoldDB" id="Q5AU35"/>
<dbReference type="OrthoDB" id="4498167at2759"/>
<organism evidence="2 3">
    <name type="scientific">Emericella nidulans (strain FGSC A4 / ATCC 38163 / CBS 112.46 / NRRL 194 / M139)</name>
    <name type="common">Aspergillus nidulans</name>
    <dbReference type="NCBI Taxonomy" id="227321"/>
    <lineage>
        <taxon>Eukaryota</taxon>
        <taxon>Fungi</taxon>
        <taxon>Dikarya</taxon>
        <taxon>Ascomycota</taxon>
        <taxon>Pezizomycotina</taxon>
        <taxon>Eurotiomycetes</taxon>
        <taxon>Eurotiomycetidae</taxon>
        <taxon>Eurotiales</taxon>
        <taxon>Aspergillaceae</taxon>
        <taxon>Aspergillus</taxon>
        <taxon>Aspergillus subgen. Nidulantes</taxon>
    </lineage>
</organism>
<feature type="compositionally biased region" description="Low complexity" evidence="1">
    <location>
        <begin position="83"/>
        <end position="111"/>
    </location>
</feature>
<dbReference type="InParanoid" id="Q5AU35"/>
<feature type="compositionally biased region" description="Polar residues" evidence="1">
    <location>
        <begin position="1"/>
        <end position="17"/>
    </location>
</feature>
<dbReference type="Proteomes" id="UP000000560">
    <property type="component" value="Chromosome II"/>
</dbReference>
<evidence type="ECO:0000313" key="3">
    <source>
        <dbReference type="Proteomes" id="UP000000560"/>
    </source>
</evidence>
<sequence length="149" mass="15046">MPSASAHTASVSHNQDSGPPPGAMNANVSASNRNVIYPGQSGGSGGHSRRSSTTVEDYSRIMLEYTQRRMAGFADRPGDSGRRSATSRSSRSSNTSGQSGTSMSGFLAGQATGPGPGSGSGSALTGRTHSPADSKIRHVDFGAGVSDGE</sequence>
<dbReference type="EMBL" id="BN001302">
    <property type="protein sequence ID" value="CBF74085.1"/>
    <property type="molecule type" value="Genomic_DNA"/>
</dbReference>
<dbReference type="GeneID" id="2869247"/>
<evidence type="ECO:0000313" key="2">
    <source>
        <dbReference type="EMBL" id="CBF74085.1"/>
    </source>
</evidence>
<feature type="compositionally biased region" description="Basic and acidic residues" evidence="1">
    <location>
        <begin position="130"/>
        <end position="140"/>
    </location>
</feature>
<dbReference type="RefSeq" id="XP_681464.1">
    <property type="nucleotide sequence ID" value="XM_676372.1"/>
</dbReference>
<protein>
    <submittedName>
        <fullName evidence="2">Uncharacterized protein</fullName>
    </submittedName>
</protein>
<keyword evidence="3" id="KW-1185">Reference proteome</keyword>
<accession>C8V759</accession>
<gene>
    <name evidence="2" type="ORF">ANIA_08195</name>
</gene>
<reference evidence="3" key="1">
    <citation type="journal article" date="2005" name="Nature">
        <title>Sequencing of Aspergillus nidulans and comparative analysis with A. fumigatus and A. oryzae.</title>
        <authorList>
            <person name="Galagan J.E."/>
            <person name="Calvo S.E."/>
            <person name="Cuomo C."/>
            <person name="Ma L.J."/>
            <person name="Wortman J.R."/>
            <person name="Batzoglou S."/>
            <person name="Lee S.I."/>
            <person name="Basturkmen M."/>
            <person name="Spevak C.C."/>
            <person name="Clutterbuck J."/>
            <person name="Kapitonov V."/>
            <person name="Jurka J."/>
            <person name="Scazzocchio C."/>
            <person name="Farman M."/>
            <person name="Butler J."/>
            <person name="Purcell S."/>
            <person name="Harris S."/>
            <person name="Braus G.H."/>
            <person name="Draht O."/>
            <person name="Busch S."/>
            <person name="D'Enfert C."/>
            <person name="Bouchier C."/>
            <person name="Goldman G.H."/>
            <person name="Bell-Pedersen D."/>
            <person name="Griffiths-Jones S."/>
            <person name="Doonan J.H."/>
            <person name="Yu J."/>
            <person name="Vienken K."/>
            <person name="Pain A."/>
            <person name="Freitag M."/>
            <person name="Selker E.U."/>
            <person name="Archer D.B."/>
            <person name="Penalva M.A."/>
            <person name="Oakley B.R."/>
            <person name="Momany M."/>
            <person name="Tanaka T."/>
            <person name="Kumagai T."/>
            <person name="Asai K."/>
            <person name="Machida M."/>
            <person name="Nierman W.C."/>
            <person name="Denning D.W."/>
            <person name="Caddick M."/>
            <person name="Hynes M."/>
            <person name="Paoletti M."/>
            <person name="Fischer R."/>
            <person name="Miller B."/>
            <person name="Dyer P."/>
            <person name="Sachs M.S."/>
            <person name="Osmani S.A."/>
            <person name="Birren B.W."/>
        </authorList>
    </citation>
    <scope>NUCLEOTIDE SEQUENCE [LARGE SCALE GENOMIC DNA]</scope>
    <source>
        <strain evidence="3">FGSC A4 / ATCC 38163 / CBS 112.46 / NRRL 194 / M139</strain>
    </source>
</reference>
<feature type="region of interest" description="Disordered" evidence="1">
    <location>
        <begin position="1"/>
        <end position="149"/>
    </location>
</feature>